<evidence type="ECO:0000256" key="2">
    <source>
        <dbReference type="ARBA" id="ARBA00022475"/>
    </source>
</evidence>
<dbReference type="EMBL" id="JAPCKK010000034">
    <property type="protein sequence ID" value="MDP4099326.1"/>
    <property type="molecule type" value="Genomic_DNA"/>
</dbReference>
<comment type="subcellular location">
    <subcellularLocation>
        <location evidence="1">Cell membrane</location>
    </subcellularLocation>
</comment>
<accession>A0ABT9FXT5</accession>
<evidence type="ECO:0000259" key="6">
    <source>
        <dbReference type="PROSITE" id="PS50885"/>
    </source>
</evidence>
<feature type="transmembrane region" description="Helical" evidence="5">
    <location>
        <begin position="12"/>
        <end position="40"/>
    </location>
</feature>
<feature type="domain" description="HAMP" evidence="6">
    <location>
        <begin position="86"/>
        <end position="133"/>
    </location>
</feature>
<evidence type="ECO:0000256" key="3">
    <source>
        <dbReference type="ARBA" id="ARBA00023136"/>
    </source>
</evidence>
<dbReference type="RefSeq" id="WP_305756942.1">
    <property type="nucleotide sequence ID" value="NZ_JAPCKK010000034.1"/>
</dbReference>
<dbReference type="InterPro" id="IPR003660">
    <property type="entry name" value="HAMP_dom"/>
</dbReference>
<evidence type="ECO:0000256" key="1">
    <source>
        <dbReference type="ARBA" id="ARBA00004236"/>
    </source>
</evidence>
<keyword evidence="2" id="KW-1003">Cell membrane</keyword>
<keyword evidence="5" id="KW-0812">Transmembrane</keyword>
<feature type="coiled-coil region" evidence="4">
    <location>
        <begin position="121"/>
        <end position="148"/>
    </location>
</feature>
<evidence type="ECO:0000313" key="8">
    <source>
        <dbReference type="Proteomes" id="UP001241848"/>
    </source>
</evidence>
<dbReference type="CDD" id="cd06225">
    <property type="entry name" value="HAMP"/>
    <property type="match status" value="1"/>
</dbReference>
<gene>
    <name evidence="7" type="ORF">OIN60_21655</name>
</gene>
<evidence type="ECO:0000256" key="5">
    <source>
        <dbReference type="SAM" id="Phobius"/>
    </source>
</evidence>
<comment type="caution">
    <text evidence="7">The sequence shown here is derived from an EMBL/GenBank/DDBJ whole genome shotgun (WGS) entry which is preliminary data.</text>
</comment>
<evidence type="ECO:0000256" key="4">
    <source>
        <dbReference type="SAM" id="Coils"/>
    </source>
</evidence>
<organism evidence="7 8">
    <name type="scientific">Paenibacillus zeirhizosphaerae</name>
    <dbReference type="NCBI Taxonomy" id="2987519"/>
    <lineage>
        <taxon>Bacteria</taxon>
        <taxon>Bacillati</taxon>
        <taxon>Bacillota</taxon>
        <taxon>Bacilli</taxon>
        <taxon>Bacillales</taxon>
        <taxon>Paenibacillaceae</taxon>
        <taxon>Paenibacillus</taxon>
    </lineage>
</organism>
<feature type="transmembrane region" description="Helical" evidence="5">
    <location>
        <begin position="52"/>
        <end position="73"/>
    </location>
</feature>
<reference evidence="7 8" key="1">
    <citation type="submission" date="2022-10" db="EMBL/GenBank/DDBJ databases">
        <title>Paenibacillus description and whole genome data of maize root bacterial community.</title>
        <authorList>
            <person name="Marton D."/>
            <person name="Farkas M."/>
            <person name="Cserhati M."/>
        </authorList>
    </citation>
    <scope>NUCLEOTIDE SEQUENCE [LARGE SCALE GENOMIC DNA]</scope>
    <source>
        <strain evidence="7 8">P96</strain>
    </source>
</reference>
<keyword evidence="4" id="KW-0175">Coiled coil</keyword>
<sequence>MKKRPSRKDTIFRGFVLFIVIFAIIIGCGALAGLFTRIILLATGHDPADESMYGHSLTWLILIALLLLVRYYLKYGNITKHFDSFNTVIHVLDKIAKGDYKARLKEPFNEHKSFGELVKSVNNMAADLEQLENMRQEFISNVSRQQLTTKVTSLSLPTFADSACVSRKPFRLIPNR</sequence>
<keyword evidence="8" id="KW-1185">Reference proteome</keyword>
<dbReference type="PROSITE" id="PS50885">
    <property type="entry name" value="HAMP"/>
    <property type="match status" value="1"/>
</dbReference>
<evidence type="ECO:0000313" key="7">
    <source>
        <dbReference type="EMBL" id="MDP4099326.1"/>
    </source>
</evidence>
<keyword evidence="3 5" id="KW-0472">Membrane</keyword>
<dbReference type="PROSITE" id="PS51257">
    <property type="entry name" value="PROKAR_LIPOPROTEIN"/>
    <property type="match status" value="1"/>
</dbReference>
<proteinExistence type="predicted"/>
<dbReference type="Proteomes" id="UP001241848">
    <property type="component" value="Unassembled WGS sequence"/>
</dbReference>
<dbReference type="Gene3D" id="1.10.287.130">
    <property type="match status" value="1"/>
</dbReference>
<name>A0ABT9FXT5_9BACL</name>
<protein>
    <recommendedName>
        <fullName evidence="6">HAMP domain-containing protein</fullName>
    </recommendedName>
</protein>
<keyword evidence="5" id="KW-1133">Transmembrane helix</keyword>